<dbReference type="Gene3D" id="3.60.110.10">
    <property type="entry name" value="Carbon-nitrogen hydrolase"/>
    <property type="match status" value="1"/>
</dbReference>
<evidence type="ECO:0000313" key="3">
    <source>
        <dbReference type="EMBL" id="MBO1805779.1"/>
    </source>
</evidence>
<sequence length="266" mass="27827">MKLALAQICTTGDVGENLERVRAMAREAAAQGARIAVFPEAAMVAFGNDLAAAADAHLEEWRGALRALAAETGLAVIAGEFEPAEGGRVRNLLAAYLPDGTREEYAKVHLYDAFGYRESEGVEPGEAPVAVDIEGCRFGLAVCYDVRFPKLFAELSRAGAEVMLVSASWGAGEGKADQWRVLARARALDSNAFVVAVDQADPASAGVDAVAGAPTGVGGSLVSDPFGRVIAELGGEEGLLVVDLDRAEVERAKTALPVLRNARLGY</sequence>
<evidence type="ECO:0000313" key="4">
    <source>
        <dbReference type="Proteomes" id="UP000664398"/>
    </source>
</evidence>
<dbReference type="AlphaFoldDB" id="A0A939RZS4"/>
<keyword evidence="4" id="KW-1185">Reference proteome</keyword>
<dbReference type="SUPFAM" id="SSF56317">
    <property type="entry name" value="Carbon-nitrogen hydrolase"/>
    <property type="match status" value="1"/>
</dbReference>
<accession>A0A939RZS4</accession>
<gene>
    <name evidence="3" type="ORF">J4H91_10685</name>
</gene>
<name>A0A939RZS4_9MICO</name>
<dbReference type="PANTHER" id="PTHR23088:SF27">
    <property type="entry name" value="DEAMINATED GLUTATHIONE AMIDASE"/>
    <property type="match status" value="1"/>
</dbReference>
<comment type="caution">
    <text evidence="3">The sequence shown here is derived from an EMBL/GenBank/DDBJ whole genome shotgun (WGS) entry which is preliminary data.</text>
</comment>
<dbReference type="Proteomes" id="UP000664398">
    <property type="component" value="Unassembled WGS sequence"/>
</dbReference>
<evidence type="ECO:0000256" key="1">
    <source>
        <dbReference type="ARBA" id="ARBA00010613"/>
    </source>
</evidence>
<proteinExistence type="inferred from homology"/>
<dbReference type="InterPro" id="IPR001110">
    <property type="entry name" value="UPF0012_CS"/>
</dbReference>
<dbReference type="PROSITE" id="PS01227">
    <property type="entry name" value="UPF0012"/>
    <property type="match status" value="1"/>
</dbReference>
<reference evidence="3" key="1">
    <citation type="submission" date="2021-03" db="EMBL/GenBank/DDBJ databases">
        <title>Leucobacter chromiisoli sp. nov., isolated from chromium-containing soil of chemical plant.</title>
        <authorList>
            <person name="Xu Z."/>
        </authorList>
    </citation>
    <scope>NUCLEOTIDE SEQUENCE</scope>
    <source>
        <strain evidence="3">A2</strain>
    </source>
</reference>
<dbReference type="PROSITE" id="PS50263">
    <property type="entry name" value="CN_HYDROLASE"/>
    <property type="match status" value="1"/>
</dbReference>
<dbReference type="GO" id="GO:0016787">
    <property type="term" value="F:hydrolase activity"/>
    <property type="evidence" value="ECO:0007669"/>
    <property type="project" value="UniProtKB-KW"/>
</dbReference>
<dbReference type="RefSeq" id="WP_208046244.1">
    <property type="nucleotide sequence ID" value="NZ_JAGDYL010000018.1"/>
</dbReference>
<keyword evidence="3" id="KW-0378">Hydrolase</keyword>
<comment type="similarity">
    <text evidence="1">Belongs to the carbon-nitrogen hydrolase superfamily. NIT1/NIT2 family.</text>
</comment>
<protein>
    <submittedName>
        <fullName evidence="3">Hydrolase</fullName>
    </submittedName>
</protein>
<evidence type="ECO:0000259" key="2">
    <source>
        <dbReference type="PROSITE" id="PS50263"/>
    </source>
</evidence>
<dbReference type="InterPro" id="IPR036526">
    <property type="entry name" value="C-N_Hydrolase_sf"/>
</dbReference>
<feature type="domain" description="CN hydrolase" evidence="2">
    <location>
        <begin position="1"/>
        <end position="246"/>
    </location>
</feature>
<dbReference type="Pfam" id="PF00795">
    <property type="entry name" value="CN_hydrolase"/>
    <property type="match status" value="1"/>
</dbReference>
<organism evidence="3 4">
    <name type="scientific">Leucobacter ruminantium</name>
    <dbReference type="NCBI Taxonomy" id="1289170"/>
    <lineage>
        <taxon>Bacteria</taxon>
        <taxon>Bacillati</taxon>
        <taxon>Actinomycetota</taxon>
        <taxon>Actinomycetes</taxon>
        <taxon>Micrococcales</taxon>
        <taxon>Microbacteriaceae</taxon>
        <taxon>Leucobacter</taxon>
    </lineage>
</organism>
<dbReference type="PANTHER" id="PTHR23088">
    <property type="entry name" value="NITRILASE-RELATED"/>
    <property type="match status" value="1"/>
</dbReference>
<dbReference type="InterPro" id="IPR003010">
    <property type="entry name" value="C-N_Hydrolase"/>
</dbReference>
<dbReference type="EMBL" id="JAGDYL010000018">
    <property type="protein sequence ID" value="MBO1805779.1"/>
    <property type="molecule type" value="Genomic_DNA"/>
</dbReference>